<name>A0ABS2PA59_9BACL</name>
<accession>A0ABS2PA59</accession>
<dbReference type="InterPro" id="IPR029767">
    <property type="entry name" value="WecB-like"/>
</dbReference>
<protein>
    <submittedName>
        <fullName evidence="3">UDP-N-acetylglucosamine 2-epimerase</fullName>
    </submittedName>
</protein>
<evidence type="ECO:0000313" key="3">
    <source>
        <dbReference type="EMBL" id="MBM7632192.1"/>
    </source>
</evidence>
<reference evidence="3 4" key="1">
    <citation type="submission" date="2021-01" db="EMBL/GenBank/DDBJ databases">
        <title>Genomic Encyclopedia of Type Strains, Phase IV (KMG-IV): sequencing the most valuable type-strain genomes for metagenomic binning, comparative biology and taxonomic classification.</title>
        <authorList>
            <person name="Goeker M."/>
        </authorList>
    </citation>
    <scope>NUCLEOTIDE SEQUENCE [LARGE SCALE GENOMIC DNA]</scope>
    <source>
        <strain evidence="3 4">DSM 25540</strain>
    </source>
</reference>
<feature type="domain" description="UDP-N-acetylglucosamine 2-epimerase" evidence="2">
    <location>
        <begin position="26"/>
        <end position="344"/>
    </location>
</feature>
<dbReference type="CDD" id="cd03786">
    <property type="entry name" value="GTB_UDP-GlcNAc_2-Epimerase"/>
    <property type="match status" value="1"/>
</dbReference>
<dbReference type="InterPro" id="IPR003331">
    <property type="entry name" value="UDP_GlcNAc_Epimerase_2_dom"/>
</dbReference>
<dbReference type="NCBIfam" id="TIGR00236">
    <property type="entry name" value="wecB"/>
    <property type="match status" value="1"/>
</dbReference>
<comment type="caution">
    <text evidence="3">The sequence shown here is derived from an EMBL/GenBank/DDBJ whole genome shotgun (WGS) entry which is preliminary data.</text>
</comment>
<organism evidence="3 4">
    <name type="scientific">Geomicrobium sediminis</name>
    <dbReference type="NCBI Taxonomy" id="1347788"/>
    <lineage>
        <taxon>Bacteria</taxon>
        <taxon>Bacillati</taxon>
        <taxon>Bacillota</taxon>
        <taxon>Bacilli</taxon>
        <taxon>Bacillales</taxon>
        <taxon>Geomicrobium</taxon>
    </lineage>
</organism>
<dbReference type="SUPFAM" id="SSF53756">
    <property type="entry name" value="UDP-Glycosyltransferase/glycogen phosphorylase"/>
    <property type="match status" value="1"/>
</dbReference>
<dbReference type="Pfam" id="PF02350">
    <property type="entry name" value="Epimerase_2"/>
    <property type="match status" value="1"/>
</dbReference>
<gene>
    <name evidence="3" type="ORF">JOD17_001285</name>
</gene>
<evidence type="ECO:0000256" key="1">
    <source>
        <dbReference type="RuleBase" id="RU003513"/>
    </source>
</evidence>
<dbReference type="PANTHER" id="PTHR43174:SF1">
    <property type="entry name" value="UDP-N-ACETYLGLUCOSAMINE 2-EPIMERASE"/>
    <property type="match status" value="1"/>
</dbReference>
<dbReference type="EMBL" id="JAFBEC010000003">
    <property type="protein sequence ID" value="MBM7632192.1"/>
    <property type="molecule type" value="Genomic_DNA"/>
</dbReference>
<dbReference type="RefSeq" id="WP_204696319.1">
    <property type="nucleotide sequence ID" value="NZ_JAFBEC010000003.1"/>
</dbReference>
<keyword evidence="4" id="KW-1185">Reference proteome</keyword>
<comment type="similarity">
    <text evidence="1">Belongs to the UDP-N-acetylglucosamine 2-epimerase family.</text>
</comment>
<evidence type="ECO:0000259" key="2">
    <source>
        <dbReference type="Pfam" id="PF02350"/>
    </source>
</evidence>
<sequence length="350" mass="39781">MKIATVVGARPQFMKAAMVSKQLRQHETLIHTGQHYDAAMSDVFFSQLQLKKPDVQLHHRDDDLGSMIVGLEETFDQLKPDIVIVYGDTASTLAGSLAASKLQLPLAHVEAGLRSFNRRMPEEYNRVVSDHLATWCFCPTEQSAIQLTKENINGSIIVSGDLMVDACLHYKTVALKESTILEEHQLRAKPYYVATLHRAELIDDAKRLQTYLNHLQTLDYPVYLPLHPRTKKAIEQLNVDPYDILRFLPPLPYFDMLTLLSHSQAILTDSGGIQKEAYVLSVPCFTLREETEWHETVATRWNTLVKEKDLPLLPQLVKQRKRPTEHPSLFGEGDAATLIVETLKREFSRS</sequence>
<dbReference type="Gene3D" id="3.40.50.2000">
    <property type="entry name" value="Glycogen Phosphorylase B"/>
    <property type="match status" value="2"/>
</dbReference>
<dbReference type="PANTHER" id="PTHR43174">
    <property type="entry name" value="UDP-N-ACETYLGLUCOSAMINE 2-EPIMERASE"/>
    <property type="match status" value="1"/>
</dbReference>
<proteinExistence type="inferred from homology"/>
<evidence type="ECO:0000313" key="4">
    <source>
        <dbReference type="Proteomes" id="UP000741863"/>
    </source>
</evidence>
<keyword evidence="1" id="KW-0413">Isomerase</keyword>
<dbReference type="Proteomes" id="UP000741863">
    <property type="component" value="Unassembled WGS sequence"/>
</dbReference>